<accession>A0A7C3I546</accession>
<evidence type="ECO:0000313" key="1">
    <source>
        <dbReference type="EMBL" id="HFH30078.1"/>
    </source>
</evidence>
<dbReference type="InterPro" id="IPR016621">
    <property type="entry name" value="UCP014543"/>
</dbReference>
<sequence>MDNPVIVMHGFSHEQMIAIMRAAKAAAKEMGVDPLSIAFSSSTPTNMEWKLKDLIAEVREEHEYMKKNPPTGGRVV</sequence>
<dbReference type="Pfam" id="PF12646">
    <property type="entry name" value="DUF3783"/>
    <property type="match status" value="1"/>
</dbReference>
<dbReference type="EMBL" id="DSVL01000347">
    <property type="protein sequence ID" value="HFH30078.1"/>
    <property type="molecule type" value="Genomic_DNA"/>
</dbReference>
<proteinExistence type="predicted"/>
<name>A0A7C3I546_9SPIR</name>
<organism evidence="1">
    <name type="scientific">Gracilinema caldarium</name>
    <dbReference type="NCBI Taxonomy" id="215591"/>
    <lineage>
        <taxon>Bacteria</taxon>
        <taxon>Pseudomonadati</taxon>
        <taxon>Spirochaetota</taxon>
        <taxon>Spirochaetia</taxon>
        <taxon>Spirochaetales</taxon>
        <taxon>Breznakiellaceae</taxon>
        <taxon>Gracilinema</taxon>
    </lineage>
</organism>
<dbReference type="AlphaFoldDB" id="A0A7C3I546"/>
<gene>
    <name evidence="1" type="ORF">ENS59_11330</name>
</gene>
<protein>
    <submittedName>
        <fullName evidence="1">DUF3783 domain-containing protein</fullName>
    </submittedName>
</protein>
<comment type="caution">
    <text evidence="1">The sequence shown here is derived from an EMBL/GenBank/DDBJ whole genome shotgun (WGS) entry which is preliminary data.</text>
</comment>
<reference evidence="1" key="1">
    <citation type="journal article" date="2020" name="mSystems">
        <title>Genome- and Community-Level Interaction Insights into Carbon Utilization and Element Cycling Functions of Hydrothermarchaeota in Hydrothermal Sediment.</title>
        <authorList>
            <person name="Zhou Z."/>
            <person name="Liu Y."/>
            <person name="Xu W."/>
            <person name="Pan J."/>
            <person name="Luo Z.H."/>
            <person name="Li M."/>
        </authorList>
    </citation>
    <scope>NUCLEOTIDE SEQUENCE [LARGE SCALE GENOMIC DNA]</scope>
    <source>
        <strain evidence="1">SpSt-503</strain>
    </source>
</reference>